<accession>A0A0H4IT52</accession>
<evidence type="ECO:0000313" key="2">
    <source>
        <dbReference type="Proteomes" id="UP000202763"/>
    </source>
</evidence>
<dbReference type="Proteomes" id="UP000202763">
    <property type="component" value="Segment"/>
</dbReference>
<sequence>MNEYIYMIKGILSGASDEEKAHYEEGYSAIKELLADGDDIAMLKSMGMLVAIAETGMFDE</sequence>
<organism evidence="1 2">
    <name type="scientific">Pseudoalteromonas phage H101</name>
    <dbReference type="NCBI Taxonomy" id="1654919"/>
    <lineage>
        <taxon>Viruses</taxon>
        <taxon>Duplodnaviria</taxon>
        <taxon>Heunggongvirae</taxon>
        <taxon>Uroviricota</taxon>
        <taxon>Caudoviricetes</taxon>
        <taxon>Shandongvirus</taxon>
        <taxon>Shandongvirus H101</taxon>
    </lineage>
</organism>
<evidence type="ECO:0000313" key="1">
    <source>
        <dbReference type="EMBL" id="AKO61071.1"/>
    </source>
</evidence>
<proteinExistence type="predicted"/>
<dbReference type="GeneID" id="26796665"/>
<protein>
    <submittedName>
        <fullName evidence="1">Uncharacterized protein</fullName>
    </submittedName>
</protein>
<dbReference type="KEGG" id="vg:26796665"/>
<keyword evidence="2" id="KW-1185">Reference proteome</keyword>
<dbReference type="EMBL" id="KR534323">
    <property type="protein sequence ID" value="AKO61071.1"/>
    <property type="molecule type" value="Genomic_DNA"/>
</dbReference>
<reference evidence="1 2" key="1">
    <citation type="submission" date="2015-05" db="EMBL/GenBank/DDBJ databases">
        <authorList>
            <person name="Wang D.B."/>
            <person name="Wang M."/>
        </authorList>
    </citation>
    <scope>NUCLEOTIDE SEQUENCE [LARGE SCALE GENOMIC DNA]</scope>
</reference>
<name>A0A0H4IT52_9CAUD</name>
<dbReference type="RefSeq" id="YP_009225604.1">
    <property type="nucleotide sequence ID" value="NC_029094.1"/>
</dbReference>